<gene>
    <name evidence="2" type="ORF">ELQ92_05660</name>
</gene>
<feature type="domain" description="DUF58" evidence="1">
    <location>
        <begin position="41"/>
        <end position="255"/>
    </location>
</feature>
<evidence type="ECO:0000313" key="2">
    <source>
        <dbReference type="EMBL" id="RWZ68680.1"/>
    </source>
</evidence>
<dbReference type="InterPro" id="IPR002881">
    <property type="entry name" value="DUF58"/>
</dbReference>
<comment type="caution">
    <text evidence="2">The sequence shown here is derived from an EMBL/GenBank/DDBJ whole genome shotgun (WGS) entry which is preliminary data.</text>
</comment>
<name>A0A3S5CPG8_9MICO</name>
<dbReference type="EMBL" id="RZNC01000001">
    <property type="protein sequence ID" value="RWZ68680.1"/>
    <property type="molecule type" value="Genomic_DNA"/>
</dbReference>
<evidence type="ECO:0000259" key="1">
    <source>
        <dbReference type="Pfam" id="PF01882"/>
    </source>
</evidence>
<protein>
    <submittedName>
        <fullName evidence="2">DUF58 domain-containing protein</fullName>
    </submittedName>
</protein>
<accession>A0A3S5CPG8</accession>
<dbReference type="PANTHER" id="PTHR33608">
    <property type="entry name" value="BLL2464 PROTEIN"/>
    <property type="match status" value="1"/>
</dbReference>
<sequence length="295" mass="32964">MTALLTRVKTTLSIRAHRRVRGMLDGEYASIFRGKSHEFDDIRPYVPGDEIRDIDWKATARAGYPLTKQFIAHRKQTMMLVVDTGRDLAAVAAGGEPKRDVAVLAAGALGYIAVRHGDRVGLIAGDAGGVRLVEPKGAESHLERILQVVVERARLDGARSDLRAVLERVVRTVRRRMLLVIVADDAAVDEETAALVRRLTVQHEILWITVGDADVMAAQWATSPMFDVADDSGIPDFLRRDRRLRAAFEEAERVRDAARDERLDALAISHVRITRHDEVVPTLFRLIEAHNHARR</sequence>
<proteinExistence type="predicted"/>
<reference evidence="2 3" key="1">
    <citation type="submission" date="2018-12" db="EMBL/GenBank/DDBJ databases">
        <authorList>
            <person name="Li F."/>
        </authorList>
    </citation>
    <scope>NUCLEOTIDE SEQUENCE [LARGE SCALE GENOMIC DNA]</scope>
    <source>
        <strain evidence="2 3">8H24J-4-2</strain>
    </source>
</reference>
<dbReference type="PANTHER" id="PTHR33608:SF6">
    <property type="entry name" value="BLL2464 PROTEIN"/>
    <property type="match status" value="1"/>
</dbReference>
<dbReference type="OrthoDB" id="9776116at2"/>
<dbReference type="RefSeq" id="WP_128497943.1">
    <property type="nucleotide sequence ID" value="NZ_RZNC01000001.1"/>
</dbReference>
<dbReference type="AlphaFoldDB" id="A0A3S5CPG8"/>
<keyword evidence="3" id="KW-1185">Reference proteome</keyword>
<evidence type="ECO:0000313" key="3">
    <source>
        <dbReference type="Proteomes" id="UP000288603"/>
    </source>
</evidence>
<dbReference type="Pfam" id="PF01882">
    <property type="entry name" value="DUF58"/>
    <property type="match status" value="1"/>
</dbReference>
<organism evidence="2 3">
    <name type="scientific">Labedella populi</name>
    <dbReference type="NCBI Taxonomy" id="2498850"/>
    <lineage>
        <taxon>Bacteria</taxon>
        <taxon>Bacillati</taxon>
        <taxon>Actinomycetota</taxon>
        <taxon>Actinomycetes</taxon>
        <taxon>Micrococcales</taxon>
        <taxon>Microbacteriaceae</taxon>
        <taxon>Labedella</taxon>
    </lineage>
</organism>
<dbReference type="Proteomes" id="UP000288603">
    <property type="component" value="Unassembled WGS sequence"/>
</dbReference>